<dbReference type="Gene3D" id="3.10.20.310">
    <property type="entry name" value="membrane protein fhac"/>
    <property type="match status" value="5"/>
</dbReference>
<feature type="domain" description="POTRA" evidence="9">
    <location>
        <begin position="104"/>
        <end position="181"/>
    </location>
</feature>
<feature type="domain" description="POTRA" evidence="9">
    <location>
        <begin position="184"/>
        <end position="271"/>
    </location>
</feature>
<keyword evidence="3" id="KW-0812">Transmembrane</keyword>
<evidence type="ECO:0000313" key="11">
    <source>
        <dbReference type="Proteomes" id="UP000000503"/>
    </source>
</evidence>
<accession>F8F2U9</accession>
<dbReference type="PIRSF" id="PIRSF006076">
    <property type="entry name" value="OM_assembly_OMP85"/>
    <property type="match status" value="1"/>
</dbReference>
<keyword evidence="11" id="KW-1185">Reference proteome</keyword>
<dbReference type="Gene3D" id="2.40.160.50">
    <property type="entry name" value="membrane protein fhac: a member of the omp85/tpsb transporter family"/>
    <property type="match status" value="1"/>
</dbReference>
<keyword evidence="6" id="KW-0472">Membrane</keyword>
<dbReference type="NCBIfam" id="TIGR03303">
    <property type="entry name" value="OM_YaeT"/>
    <property type="match status" value="1"/>
</dbReference>
<evidence type="ECO:0000259" key="9">
    <source>
        <dbReference type="PROSITE" id="PS51779"/>
    </source>
</evidence>
<dbReference type="AlphaFoldDB" id="F8F2U9"/>
<dbReference type="Proteomes" id="UP000000503">
    <property type="component" value="Chromosome"/>
</dbReference>
<dbReference type="RefSeq" id="WP_013968803.1">
    <property type="nucleotide sequence ID" value="NC_015732.1"/>
</dbReference>
<evidence type="ECO:0000256" key="4">
    <source>
        <dbReference type="ARBA" id="ARBA00022729"/>
    </source>
</evidence>
<feature type="domain" description="POTRA" evidence="9">
    <location>
        <begin position="355"/>
        <end position="428"/>
    </location>
</feature>
<feature type="domain" description="POTRA" evidence="9">
    <location>
        <begin position="274"/>
        <end position="352"/>
    </location>
</feature>
<evidence type="ECO:0000256" key="5">
    <source>
        <dbReference type="ARBA" id="ARBA00022737"/>
    </source>
</evidence>
<comment type="subcellular location">
    <subcellularLocation>
        <location evidence="1">Membrane</location>
    </subcellularLocation>
</comment>
<dbReference type="GO" id="GO:0071709">
    <property type="term" value="P:membrane assembly"/>
    <property type="evidence" value="ECO:0007669"/>
    <property type="project" value="InterPro"/>
</dbReference>
<proteinExistence type="predicted"/>
<dbReference type="STRING" id="744872.Spica_1347"/>
<gene>
    <name evidence="10" type="ordered locus">Spica_1347</name>
</gene>
<dbReference type="PROSITE" id="PS51779">
    <property type="entry name" value="POTRA"/>
    <property type="match status" value="4"/>
</dbReference>
<name>F8F2U9_GRAC1</name>
<dbReference type="Pfam" id="PF01103">
    <property type="entry name" value="Omp85"/>
    <property type="match status" value="1"/>
</dbReference>
<keyword evidence="7" id="KW-0998">Cell outer membrane</keyword>
<dbReference type="KEGG" id="scd:Spica_1347"/>
<reference evidence="11" key="1">
    <citation type="journal article" date="2013" name="Stand. Genomic Sci.">
        <title>Genome sequence of the thermophilic fresh-water bacterium Spirochaeta caldaria type strain (H1(T)), reclassification of Spirochaeta caldaria, Spirochaeta stenostrepta, and Spirochaeta zuelzerae in the genus Treponema as Treponema caldaria comb. nov., Treponema stenostrepta comb. nov., and Treponema zuelzerae comb. nov., and emendation of the genus Treponema.</title>
        <authorList>
            <person name="Abt B."/>
            <person name="Goker M."/>
            <person name="Scheuner C."/>
            <person name="Han C."/>
            <person name="Lu M."/>
            <person name="Misra M."/>
            <person name="Lapidus A."/>
            <person name="Nolan M."/>
            <person name="Lucas S."/>
            <person name="Hammon N."/>
            <person name="Deshpande S."/>
            <person name="Cheng J.F."/>
            <person name="Tapia R."/>
            <person name="Goodwin L.A."/>
            <person name="Pitluck S."/>
            <person name="Liolios K."/>
            <person name="Pagani I."/>
            <person name="Ivanova N."/>
            <person name="Mavromatis K."/>
            <person name="Mikhailova N."/>
            <person name="Huntemann M."/>
            <person name="Pati A."/>
            <person name="Chen A."/>
            <person name="Palaniappan K."/>
            <person name="Land M."/>
            <person name="Hauser L."/>
            <person name="Jeffries C.D."/>
            <person name="Rohde M."/>
            <person name="Spring S."/>
            <person name="Gronow S."/>
            <person name="Detter J.C."/>
            <person name="Bristow J."/>
            <person name="Eisen J.A."/>
            <person name="Markowitz V."/>
            <person name="Hugenholtz P."/>
            <person name="Kyrpides N.C."/>
            <person name="Woyke T."/>
            <person name="Klenk H.P."/>
        </authorList>
    </citation>
    <scope>NUCLEOTIDE SEQUENCE</scope>
    <source>
        <strain evidence="11">ATCC 51460 / DSM 7334 / H1</strain>
    </source>
</reference>
<dbReference type="HOGENOM" id="CLU_007664_1_1_12"/>
<organism evidence="10 11">
    <name type="scientific">Gracilinema caldarium (strain ATCC 51460 / DSM 7334 / H1)</name>
    <name type="common">Treponema caldarium</name>
    <dbReference type="NCBI Taxonomy" id="744872"/>
    <lineage>
        <taxon>Bacteria</taxon>
        <taxon>Pseudomonadati</taxon>
        <taxon>Spirochaetota</taxon>
        <taxon>Spirochaetia</taxon>
        <taxon>Spirochaetales</taxon>
        <taxon>Breznakiellaceae</taxon>
        <taxon>Gracilinema</taxon>
    </lineage>
</organism>
<dbReference type="InterPro" id="IPR039910">
    <property type="entry name" value="D15-like"/>
</dbReference>
<dbReference type="PANTHER" id="PTHR12815:SF47">
    <property type="entry name" value="TRANSLOCATION AND ASSEMBLY MODULE SUBUNIT TAMA"/>
    <property type="match status" value="1"/>
</dbReference>
<keyword evidence="5" id="KW-0677">Repeat</keyword>
<dbReference type="InterPro" id="IPR010827">
    <property type="entry name" value="BamA/TamA_POTRA"/>
</dbReference>
<dbReference type="EMBL" id="CP002868">
    <property type="protein sequence ID" value="AEJ19493.1"/>
    <property type="molecule type" value="Genomic_DNA"/>
</dbReference>
<evidence type="ECO:0000256" key="6">
    <source>
        <dbReference type="ARBA" id="ARBA00023136"/>
    </source>
</evidence>
<evidence type="ECO:0000313" key="10">
    <source>
        <dbReference type="EMBL" id="AEJ19493.1"/>
    </source>
</evidence>
<evidence type="ECO:0000256" key="1">
    <source>
        <dbReference type="ARBA" id="ARBA00004370"/>
    </source>
</evidence>
<evidence type="ECO:0000256" key="3">
    <source>
        <dbReference type="ARBA" id="ARBA00022692"/>
    </source>
</evidence>
<dbReference type="eggNOG" id="COG4775">
    <property type="taxonomic scope" value="Bacteria"/>
</dbReference>
<dbReference type="GO" id="GO:0009279">
    <property type="term" value="C:cell outer membrane"/>
    <property type="evidence" value="ECO:0007669"/>
    <property type="project" value="UniProtKB-UniRule"/>
</dbReference>
<dbReference type="InterPro" id="IPR023707">
    <property type="entry name" value="OM_assembly_BamA"/>
</dbReference>
<dbReference type="Pfam" id="PF07244">
    <property type="entry name" value="POTRA"/>
    <property type="match status" value="5"/>
</dbReference>
<sequence length="826" mass="93910">MRKQIIVVLLTILAMFAFGQQTEDWYVGKPIKNITFEGLRHVKTTELEGITDPYIGRIFTDALFWELQGRLYALEYFDMISPSAIPVDQTGSAVILKFKVKEKPVISRIDFEGNNGIRRNELLDVISTKTDDVVSQIKIRADEQAIKNKYLEKGFPDVKVSSHTSEGKDATVKLTFTIDEGEKIALESIQFEGNTVFSERTLRSVLSLKTKSLLNDGAFQEAKLLADQQALVQYYQDRGYIDARIIDTVRQIRKDEQNRNLMSITFKIFEGKAYTLGTIEFEGNKIFPTSQLEKLIYSKKGQVVSIKKLEADLQRVADLYYENGYIFNTISRKEIRDENTGTISYKVSIIERTRAHIENIIIRGNKKTKESVILREIPLEPGDIFSKTKVMDGLRNLYNLQYFSAITPETPPGSADNLMNLVFNVEEQPTADIQFGLTFSGSSDPNAFPISGLIKLNDRNFMGNGDQASFELNGSPDTQSVSLSYSKRWLFGLPLSGSFDLSLSHAQKTALMDNFAPYFNGDESYAFPDGFESYEDYIDANKVAPKSYQMKYDQWKISLGFSTGYRFSTLAGILGVGGGMRIGLVQNTYDSDLYRPFDPVLRELNNKWTPSNVLWGTVSLDQRDIYYDPSKGYYAMQRLGIYGILPIEQEHYLRTDTKAEVFTTLFALPVSDSFTFKTVFGIHSGLSFILPQQFNQEPVVQDSNKLVIDGMFTARGWYSMRYSYGLALWENWAELRIPLAANILAWDWFIDAAAVKDDWYALMNDLSIEDFRFSLGGGLRFTIPQFPFRFSLAKRFQVVDNKIQWIDGGIGSWGLDFVISFALSTY</sequence>
<dbReference type="InterPro" id="IPR034746">
    <property type="entry name" value="POTRA"/>
</dbReference>
<keyword evidence="4" id="KW-0732">Signal</keyword>
<dbReference type="InterPro" id="IPR000184">
    <property type="entry name" value="Bac_surfAg_D15"/>
</dbReference>
<evidence type="ECO:0000256" key="8">
    <source>
        <dbReference type="NCBIfam" id="TIGR03303"/>
    </source>
</evidence>
<protein>
    <recommendedName>
        <fullName evidence="8">Outer membrane protein assembly factor BamA</fullName>
    </recommendedName>
</protein>
<evidence type="ECO:0000256" key="7">
    <source>
        <dbReference type="ARBA" id="ARBA00023237"/>
    </source>
</evidence>
<dbReference type="OrthoDB" id="9776356at2"/>
<keyword evidence="2" id="KW-1134">Transmembrane beta strand</keyword>
<dbReference type="PANTHER" id="PTHR12815">
    <property type="entry name" value="SORTING AND ASSEMBLY MACHINERY SAMM50 PROTEIN FAMILY MEMBER"/>
    <property type="match status" value="1"/>
</dbReference>
<evidence type="ECO:0000256" key="2">
    <source>
        <dbReference type="ARBA" id="ARBA00022452"/>
    </source>
</evidence>